<dbReference type="EMBL" id="CP013470">
    <property type="protein sequence ID" value="ALR88392.1"/>
    <property type="molecule type" value="Genomic_DNA"/>
</dbReference>
<evidence type="ECO:0000256" key="1">
    <source>
        <dbReference type="SAM" id="Coils"/>
    </source>
</evidence>
<name>A0A0S3JPV1_ACEPA</name>
<dbReference type="AlphaFoldDB" id="A0A0S3JPV1"/>
<dbReference type="RefSeq" id="WP_168455069.1">
    <property type="nucleotide sequence ID" value="NZ_CP013470.1"/>
</dbReference>
<accession>A0A0S3JPV1</accession>
<evidence type="ECO:0000313" key="2">
    <source>
        <dbReference type="EMBL" id="ALR88392.1"/>
    </source>
</evidence>
<keyword evidence="1" id="KW-0175">Coiled coil</keyword>
<sequence>MTDTGLGTFGAYMLGRYSAESSEIVSRQVHNFFKPRTRLVSEADYNEAAKLAHRAVEYVQVLDGKLDAIKAELAAECEKSATLEEQLAAANAANAELQRRLEAEKAHAVMLDDRLFDLTRRHVRLCKQTGMTETSST</sequence>
<gene>
    <name evidence="2" type="ORF">DB34_14645</name>
</gene>
<proteinExistence type="predicted"/>
<reference evidence="2" key="1">
    <citation type="submission" date="2015-11" db="EMBL/GenBank/DDBJ databases">
        <title>Plasmid sequences of Acetobacter pasteurianus Ab3.</title>
        <authorList>
            <person name="Xia K."/>
            <person name="Li Y."/>
        </authorList>
    </citation>
    <scope>NUCLEOTIDE SEQUENCE</scope>
    <source>
        <strain evidence="2">Ab3</strain>
        <plasmid evidence="2">ApAb3p2</plasmid>
    </source>
</reference>
<organism evidence="2">
    <name type="scientific">Acetobacter pasteurianus</name>
    <name type="common">Acetobacter turbidans</name>
    <dbReference type="NCBI Taxonomy" id="438"/>
    <lineage>
        <taxon>Bacteria</taxon>
        <taxon>Pseudomonadati</taxon>
        <taxon>Pseudomonadota</taxon>
        <taxon>Alphaproteobacteria</taxon>
        <taxon>Acetobacterales</taxon>
        <taxon>Acetobacteraceae</taxon>
        <taxon>Acetobacter</taxon>
    </lineage>
</organism>
<keyword evidence="2" id="KW-0614">Plasmid</keyword>
<feature type="coiled-coil region" evidence="1">
    <location>
        <begin position="66"/>
        <end position="114"/>
    </location>
</feature>
<geneLocation type="plasmid" evidence="2">
    <name>ApAb3p2</name>
</geneLocation>
<protein>
    <submittedName>
        <fullName evidence="2">Uncharacterized protein</fullName>
    </submittedName>
</protein>